<feature type="domain" description="Zinc-ribbon" evidence="2">
    <location>
        <begin position="2"/>
        <end position="23"/>
    </location>
</feature>
<evidence type="ECO:0000313" key="3">
    <source>
        <dbReference type="EMBL" id="MBL4933051.1"/>
    </source>
</evidence>
<accession>A0A937FK03</accession>
<evidence type="ECO:0000313" key="4">
    <source>
        <dbReference type="Proteomes" id="UP000623681"/>
    </source>
</evidence>
<gene>
    <name evidence="3" type="ORF">JK634_14655</name>
</gene>
<sequence length="219" mass="24345">MYCRNCGKEILENDKFCPECGTKNEAGAIQNKSSNIPNVTQVTKSVLDSINLSKDKSVDFYITFGSSVIMVFLMFGGWVKASFLGIQSNSFSLYRIFSLASQFKNFDSHNSFVSAFNFFAFLFFVGAILGSLLLCVYCYKLIKDFKSSLLWGNRAMITVSLLSVGFIVVIMIINSSLKSESYGLVSNLLSFTATPFIVLAGGLANKFYFLKKLESEIPH</sequence>
<keyword evidence="4" id="KW-1185">Reference proteome</keyword>
<dbReference type="Proteomes" id="UP000623681">
    <property type="component" value="Unassembled WGS sequence"/>
</dbReference>
<feature type="transmembrane region" description="Helical" evidence="1">
    <location>
        <begin position="185"/>
        <end position="204"/>
    </location>
</feature>
<feature type="transmembrane region" description="Helical" evidence="1">
    <location>
        <begin position="151"/>
        <end position="173"/>
    </location>
</feature>
<feature type="transmembrane region" description="Helical" evidence="1">
    <location>
        <begin position="60"/>
        <end position="79"/>
    </location>
</feature>
<keyword evidence="1" id="KW-0812">Transmembrane</keyword>
<evidence type="ECO:0000259" key="2">
    <source>
        <dbReference type="Pfam" id="PF13240"/>
    </source>
</evidence>
<keyword evidence="1" id="KW-1133">Transmembrane helix</keyword>
<comment type="caution">
    <text evidence="3">The sequence shown here is derived from an EMBL/GenBank/DDBJ whole genome shotgun (WGS) entry which is preliminary data.</text>
</comment>
<proteinExistence type="predicted"/>
<feature type="transmembrane region" description="Helical" evidence="1">
    <location>
        <begin position="118"/>
        <end position="139"/>
    </location>
</feature>
<evidence type="ECO:0000256" key="1">
    <source>
        <dbReference type="SAM" id="Phobius"/>
    </source>
</evidence>
<dbReference type="AlphaFoldDB" id="A0A937FK03"/>
<dbReference type="RefSeq" id="WP_202768425.1">
    <property type="nucleotide sequence ID" value="NZ_JAESWA010000023.1"/>
</dbReference>
<organism evidence="3 4">
    <name type="scientific">Clostridium paridis</name>
    <dbReference type="NCBI Taxonomy" id="2803863"/>
    <lineage>
        <taxon>Bacteria</taxon>
        <taxon>Bacillati</taxon>
        <taxon>Bacillota</taxon>
        <taxon>Clostridia</taxon>
        <taxon>Eubacteriales</taxon>
        <taxon>Clostridiaceae</taxon>
        <taxon>Clostridium</taxon>
    </lineage>
</organism>
<keyword evidence="1" id="KW-0472">Membrane</keyword>
<dbReference type="Pfam" id="PF13240">
    <property type="entry name" value="Zn_Ribbon_1"/>
    <property type="match status" value="1"/>
</dbReference>
<reference evidence="3" key="1">
    <citation type="submission" date="2021-01" db="EMBL/GenBank/DDBJ databases">
        <title>Genome public.</title>
        <authorList>
            <person name="Liu C."/>
            <person name="Sun Q."/>
        </authorList>
    </citation>
    <scope>NUCLEOTIDE SEQUENCE</scope>
    <source>
        <strain evidence="3">YIM B02565</strain>
    </source>
</reference>
<name>A0A937FK03_9CLOT</name>
<dbReference type="EMBL" id="JAESWA010000023">
    <property type="protein sequence ID" value="MBL4933051.1"/>
    <property type="molecule type" value="Genomic_DNA"/>
</dbReference>
<dbReference type="InterPro" id="IPR026870">
    <property type="entry name" value="Zinc_ribbon_dom"/>
</dbReference>
<protein>
    <submittedName>
        <fullName evidence="3">Zinc-ribbon domain-containing protein</fullName>
    </submittedName>
</protein>